<accession>A0AAE0PIV0</accession>
<dbReference type="AlphaFoldDB" id="A0AAE0PIV0"/>
<dbReference type="Proteomes" id="UP001281003">
    <property type="component" value="Unassembled WGS sequence"/>
</dbReference>
<organism evidence="2 3">
    <name type="scientific">Sordaria brevicollis</name>
    <dbReference type="NCBI Taxonomy" id="83679"/>
    <lineage>
        <taxon>Eukaryota</taxon>
        <taxon>Fungi</taxon>
        <taxon>Dikarya</taxon>
        <taxon>Ascomycota</taxon>
        <taxon>Pezizomycotina</taxon>
        <taxon>Sordariomycetes</taxon>
        <taxon>Sordariomycetidae</taxon>
        <taxon>Sordariales</taxon>
        <taxon>Sordariaceae</taxon>
        <taxon>Sordaria</taxon>
    </lineage>
</organism>
<reference evidence="2" key="1">
    <citation type="journal article" date="2023" name="Mol. Phylogenet. Evol.">
        <title>Genome-scale phylogeny and comparative genomics of the fungal order Sordariales.</title>
        <authorList>
            <person name="Hensen N."/>
            <person name="Bonometti L."/>
            <person name="Westerberg I."/>
            <person name="Brannstrom I.O."/>
            <person name="Guillou S."/>
            <person name="Cros-Aarteil S."/>
            <person name="Calhoun S."/>
            <person name="Haridas S."/>
            <person name="Kuo A."/>
            <person name="Mondo S."/>
            <person name="Pangilinan J."/>
            <person name="Riley R."/>
            <person name="LaButti K."/>
            <person name="Andreopoulos B."/>
            <person name="Lipzen A."/>
            <person name="Chen C."/>
            <person name="Yan M."/>
            <person name="Daum C."/>
            <person name="Ng V."/>
            <person name="Clum A."/>
            <person name="Steindorff A."/>
            <person name="Ohm R.A."/>
            <person name="Martin F."/>
            <person name="Silar P."/>
            <person name="Natvig D.O."/>
            <person name="Lalanne C."/>
            <person name="Gautier V."/>
            <person name="Ament-Velasquez S.L."/>
            <person name="Kruys A."/>
            <person name="Hutchinson M.I."/>
            <person name="Powell A.J."/>
            <person name="Barry K."/>
            <person name="Miller A.N."/>
            <person name="Grigoriev I.V."/>
            <person name="Debuchy R."/>
            <person name="Gladieux P."/>
            <person name="Hiltunen Thoren M."/>
            <person name="Johannesson H."/>
        </authorList>
    </citation>
    <scope>NUCLEOTIDE SEQUENCE</scope>
    <source>
        <strain evidence="2">FGSC 1904</strain>
    </source>
</reference>
<keyword evidence="3" id="KW-1185">Reference proteome</keyword>
<comment type="caution">
    <text evidence="2">The sequence shown here is derived from an EMBL/GenBank/DDBJ whole genome shotgun (WGS) entry which is preliminary data.</text>
</comment>
<sequence>NHLNRRLTRPRQFVSLFQSNLLHDSQSSLTHLRIYIPPLPTVRQMQKNKLNPALDLAVLRSQLGSDMDDALDVERVIQESQQAMQELEQRISALRDKFGDLETSFQNLEEEWEEVDDALAIQQEKGREFIAWGLRKEKSRREEEEEEEKKKRNGGGREEQECGGNLKEVDGDKQGGDGRGTAEKKDTGKKEEEEDGRVADEDGEGPAGGDEEDKKRKRKDSGNSNLVFIDRLFGKF</sequence>
<name>A0AAE0PIV0_SORBR</name>
<dbReference type="EMBL" id="JAUTDP010000003">
    <property type="protein sequence ID" value="KAK3400699.1"/>
    <property type="molecule type" value="Genomic_DNA"/>
</dbReference>
<gene>
    <name evidence="2" type="ORF">B0T20DRAFT_494649</name>
</gene>
<evidence type="ECO:0000313" key="2">
    <source>
        <dbReference type="EMBL" id="KAK3400699.1"/>
    </source>
</evidence>
<proteinExistence type="predicted"/>
<protein>
    <submittedName>
        <fullName evidence="2">Uncharacterized protein</fullName>
    </submittedName>
</protein>
<feature type="non-terminal residue" evidence="2">
    <location>
        <position position="1"/>
    </location>
</feature>
<evidence type="ECO:0000256" key="1">
    <source>
        <dbReference type="SAM" id="MobiDB-lite"/>
    </source>
</evidence>
<reference evidence="2" key="2">
    <citation type="submission" date="2023-07" db="EMBL/GenBank/DDBJ databases">
        <authorList>
            <consortium name="Lawrence Berkeley National Laboratory"/>
            <person name="Haridas S."/>
            <person name="Hensen N."/>
            <person name="Bonometti L."/>
            <person name="Westerberg I."/>
            <person name="Brannstrom I.O."/>
            <person name="Guillou S."/>
            <person name="Cros-Aarteil S."/>
            <person name="Calhoun S."/>
            <person name="Kuo A."/>
            <person name="Mondo S."/>
            <person name="Pangilinan J."/>
            <person name="Riley R."/>
            <person name="LaButti K."/>
            <person name="Andreopoulos B."/>
            <person name="Lipzen A."/>
            <person name="Chen C."/>
            <person name="Yanf M."/>
            <person name="Daum C."/>
            <person name="Ng V."/>
            <person name="Clum A."/>
            <person name="Steindorff A."/>
            <person name="Ohm R."/>
            <person name="Martin F."/>
            <person name="Silar P."/>
            <person name="Natvig D."/>
            <person name="Lalanne C."/>
            <person name="Gautier V."/>
            <person name="Ament-velasquez S.L."/>
            <person name="Kruys A."/>
            <person name="Hutchinson M.I."/>
            <person name="Powell A.J."/>
            <person name="Barry K."/>
            <person name="Miller A.N."/>
            <person name="Grigoriev I.V."/>
            <person name="Debuchy R."/>
            <person name="Gladieux P."/>
            <person name="Thoren M.H."/>
            <person name="Johannesson H."/>
        </authorList>
    </citation>
    <scope>NUCLEOTIDE SEQUENCE</scope>
    <source>
        <strain evidence="2">FGSC 1904</strain>
    </source>
</reference>
<feature type="region of interest" description="Disordered" evidence="1">
    <location>
        <begin position="137"/>
        <end position="236"/>
    </location>
</feature>
<evidence type="ECO:0000313" key="3">
    <source>
        <dbReference type="Proteomes" id="UP001281003"/>
    </source>
</evidence>
<feature type="compositionally biased region" description="Basic and acidic residues" evidence="1">
    <location>
        <begin position="167"/>
        <end position="200"/>
    </location>
</feature>